<dbReference type="Gene3D" id="3.40.50.300">
    <property type="entry name" value="P-loop containing nucleotide triphosphate hydrolases"/>
    <property type="match status" value="1"/>
</dbReference>
<dbReference type="STRING" id="246404.A0A507FID2"/>
<dbReference type="FunFam" id="3.40.50.300:FF:000162">
    <property type="entry name" value="septin-7 isoform X1"/>
    <property type="match status" value="1"/>
</dbReference>
<dbReference type="Proteomes" id="UP000320333">
    <property type="component" value="Unassembled WGS sequence"/>
</dbReference>
<keyword evidence="5" id="KW-0131">Cell cycle</keyword>
<keyword evidence="1" id="KW-0132">Cell division</keyword>
<proteinExistence type="inferred from homology"/>
<dbReference type="EMBL" id="QEAP01000059">
    <property type="protein sequence ID" value="TPX76064.1"/>
    <property type="molecule type" value="Genomic_DNA"/>
</dbReference>
<name>A0A507FID2_9FUNG</name>
<reference evidence="9 10" key="1">
    <citation type="journal article" date="2019" name="Sci. Rep.">
        <title>Comparative genomics of chytrid fungi reveal insights into the obligate biotrophic and pathogenic lifestyle of Synchytrium endobioticum.</title>
        <authorList>
            <person name="van de Vossenberg B.T.L.H."/>
            <person name="Warris S."/>
            <person name="Nguyen H.D.T."/>
            <person name="van Gent-Pelzer M.P.E."/>
            <person name="Joly D.L."/>
            <person name="van de Geest H.C."/>
            <person name="Bonants P.J.M."/>
            <person name="Smith D.S."/>
            <person name="Levesque C.A."/>
            <person name="van der Lee T.A.J."/>
        </authorList>
    </citation>
    <scope>NUCLEOTIDE SEQUENCE [LARGE SCALE GENOMIC DNA]</scope>
    <source>
        <strain evidence="9 10">CBS 675.73</strain>
    </source>
</reference>
<sequence>MLSTVSASLRAVRPRTQIRTVTSLPQQTKVVLRSQVMPIVARISEKHGQKSLSRPFPSLSAKFKIVSEATAECNQQLLGNGALNAIRTPQQLIEAMSEDGSGKQSLLEQSYDVFNTVDTVKAYFEKMEKEGTRPEHALQFRGRFPDSGAWKLPRSQPVRLSEPLGIGHLPAQRVRRSKRKPYVFNLMVVGDSGLGKTTFLNSLFNAPLSSDDAPRAPLSQTATVDIRPQTYELIEDGVILHLTVIDTPGFGDKLNRQDDFQPVSDYIESQYTKYHECERSDEMRKDIIDTRVHALLYFIPPTGNGLRDLDIEFMQRLCTKVNIIPVIGKADALMFDESSAFKKMILKDFQRNDIRVYPTFHSDERETVSEIEKHMPFAVIGSDEFIDVEGGKKVRGRMYRWGAVEVENPKHNDFVFLRDMVIRTNLQDLIETTHTIHYALFRSSKIRGSVVGRPESIIASDEIYDQQVEGAQLNAKAEMQRKEDELKSNFVLKIREKEQQLREREEALKAKQIQLNEEIERMRMQLDA</sequence>
<evidence type="ECO:0000313" key="10">
    <source>
        <dbReference type="Proteomes" id="UP000320333"/>
    </source>
</evidence>
<keyword evidence="10" id="KW-1185">Reference proteome</keyword>
<keyword evidence="4 6" id="KW-0342">GTP-binding</keyword>
<evidence type="ECO:0000259" key="8">
    <source>
        <dbReference type="PROSITE" id="PS51719"/>
    </source>
</evidence>
<dbReference type="CDD" id="cd01850">
    <property type="entry name" value="CDC_Septin"/>
    <property type="match status" value="1"/>
</dbReference>
<dbReference type="OrthoDB" id="416553at2759"/>
<feature type="coiled-coil region" evidence="7">
    <location>
        <begin position="491"/>
        <end position="525"/>
    </location>
</feature>
<comment type="similarity">
    <text evidence="6">Belongs to the TRAFAC class TrmE-Era-EngA-EngB-Septin-like GTPase superfamily. Septin GTPase family.</text>
</comment>
<dbReference type="PROSITE" id="PS51719">
    <property type="entry name" value="G_SEPTIN"/>
    <property type="match status" value="1"/>
</dbReference>
<dbReference type="PANTHER" id="PTHR18884">
    <property type="entry name" value="SEPTIN"/>
    <property type="match status" value="1"/>
</dbReference>
<dbReference type="InterPro" id="IPR016491">
    <property type="entry name" value="Septin"/>
</dbReference>
<comment type="caution">
    <text evidence="9">The sequence shown here is derived from an EMBL/GenBank/DDBJ whole genome shotgun (WGS) entry which is preliminary data.</text>
</comment>
<keyword evidence="2 6" id="KW-0547">Nucleotide-binding</keyword>
<gene>
    <name evidence="9" type="ORF">CcCBS67573_g02676</name>
</gene>
<feature type="domain" description="Septin-type G" evidence="8">
    <location>
        <begin position="180"/>
        <end position="448"/>
    </location>
</feature>
<dbReference type="InterPro" id="IPR030379">
    <property type="entry name" value="G_SEPTIN_dom"/>
</dbReference>
<evidence type="ECO:0000313" key="9">
    <source>
        <dbReference type="EMBL" id="TPX76064.1"/>
    </source>
</evidence>
<dbReference type="AlphaFoldDB" id="A0A507FID2"/>
<evidence type="ECO:0000256" key="3">
    <source>
        <dbReference type="ARBA" id="ARBA00023054"/>
    </source>
</evidence>
<evidence type="ECO:0000256" key="7">
    <source>
        <dbReference type="SAM" id="Coils"/>
    </source>
</evidence>
<evidence type="ECO:0000256" key="2">
    <source>
        <dbReference type="ARBA" id="ARBA00022741"/>
    </source>
</evidence>
<organism evidence="9 10">
    <name type="scientific">Chytriomyces confervae</name>
    <dbReference type="NCBI Taxonomy" id="246404"/>
    <lineage>
        <taxon>Eukaryota</taxon>
        <taxon>Fungi</taxon>
        <taxon>Fungi incertae sedis</taxon>
        <taxon>Chytridiomycota</taxon>
        <taxon>Chytridiomycota incertae sedis</taxon>
        <taxon>Chytridiomycetes</taxon>
        <taxon>Chytridiales</taxon>
        <taxon>Chytriomycetaceae</taxon>
        <taxon>Chytriomyces</taxon>
    </lineage>
</organism>
<evidence type="ECO:0000256" key="6">
    <source>
        <dbReference type="RuleBase" id="RU004560"/>
    </source>
</evidence>
<evidence type="ECO:0000256" key="4">
    <source>
        <dbReference type="ARBA" id="ARBA00023134"/>
    </source>
</evidence>
<dbReference type="GO" id="GO:0031105">
    <property type="term" value="C:septin complex"/>
    <property type="evidence" value="ECO:0007669"/>
    <property type="project" value="UniProtKB-ARBA"/>
</dbReference>
<dbReference type="Pfam" id="PF00735">
    <property type="entry name" value="Septin"/>
    <property type="match status" value="1"/>
</dbReference>
<evidence type="ECO:0000256" key="5">
    <source>
        <dbReference type="ARBA" id="ARBA00023306"/>
    </source>
</evidence>
<dbReference type="GO" id="GO:0005525">
    <property type="term" value="F:GTP binding"/>
    <property type="evidence" value="ECO:0007669"/>
    <property type="project" value="UniProtKB-KW"/>
</dbReference>
<dbReference type="GO" id="GO:0000281">
    <property type="term" value="P:mitotic cytokinesis"/>
    <property type="evidence" value="ECO:0007669"/>
    <property type="project" value="UniProtKB-ARBA"/>
</dbReference>
<dbReference type="InterPro" id="IPR027417">
    <property type="entry name" value="P-loop_NTPase"/>
</dbReference>
<dbReference type="GO" id="GO:0032161">
    <property type="term" value="C:cleavage apparatus septin structure"/>
    <property type="evidence" value="ECO:0007669"/>
    <property type="project" value="UniProtKB-ARBA"/>
</dbReference>
<protein>
    <recommendedName>
        <fullName evidence="8">Septin-type G domain-containing protein</fullName>
    </recommendedName>
</protein>
<dbReference type="SUPFAM" id="SSF52540">
    <property type="entry name" value="P-loop containing nucleoside triphosphate hydrolases"/>
    <property type="match status" value="1"/>
</dbReference>
<keyword evidence="3 7" id="KW-0175">Coiled coil</keyword>
<evidence type="ECO:0000256" key="1">
    <source>
        <dbReference type="ARBA" id="ARBA00022618"/>
    </source>
</evidence>
<accession>A0A507FID2</accession>